<dbReference type="PANTHER" id="PTHR42754">
    <property type="entry name" value="ENDOGLUCANASE"/>
    <property type="match status" value="1"/>
</dbReference>
<feature type="non-terminal residue" evidence="1">
    <location>
        <position position="291"/>
    </location>
</feature>
<dbReference type="EMBL" id="BARV01015782">
    <property type="protein sequence ID" value="GAI32457.1"/>
    <property type="molecule type" value="Genomic_DNA"/>
</dbReference>
<dbReference type="InterPro" id="IPR011047">
    <property type="entry name" value="Quinoprotein_ADH-like_sf"/>
</dbReference>
<dbReference type="AlphaFoldDB" id="X1MLH3"/>
<evidence type="ECO:0008006" key="2">
    <source>
        <dbReference type="Google" id="ProtNLM"/>
    </source>
</evidence>
<sequence length="291" mass="31437">AGQTRSYSVGDEWHVYLVKTDALGNMEWEQALTENVHSSAGSIEQTTDSGYIVGAEIWSENTSSLDFYLVKTDASGNIEWEKSFGGSDREDGEAVQQTTDGGYIIVGSTYSYGAGRIDVYLVKTDASGNMEWEKTFGGSGWEEAFDVRQTTDGGYILAGYTCDVYCDVYLVKTDASGNMEWEKTIDGGEDDLAYAVEQTTDGGYIIAGETSSYGADYGDVYLVKADASGNKEWDKTFGGSDYEMARSLQQTTDGGYIIAGFTASYGVNGDGYLVKTDASGNMEWEKTIGGS</sequence>
<feature type="non-terminal residue" evidence="1">
    <location>
        <position position="1"/>
    </location>
</feature>
<protein>
    <recommendedName>
        <fullName evidence="2">Bulb-type lectin domain-containing protein</fullName>
    </recommendedName>
</protein>
<dbReference type="SUPFAM" id="SSF50998">
    <property type="entry name" value="Quinoprotein alcohol dehydrogenase-like"/>
    <property type="match status" value="1"/>
</dbReference>
<evidence type="ECO:0000313" key="1">
    <source>
        <dbReference type="EMBL" id="GAI32457.1"/>
    </source>
</evidence>
<reference evidence="1" key="1">
    <citation type="journal article" date="2014" name="Front. Microbiol.">
        <title>High frequency of phylogenetically diverse reductive dehalogenase-homologous genes in deep subseafloor sedimentary metagenomes.</title>
        <authorList>
            <person name="Kawai M."/>
            <person name="Futagami T."/>
            <person name="Toyoda A."/>
            <person name="Takaki Y."/>
            <person name="Nishi S."/>
            <person name="Hori S."/>
            <person name="Arai W."/>
            <person name="Tsubouchi T."/>
            <person name="Morono Y."/>
            <person name="Uchiyama I."/>
            <person name="Ito T."/>
            <person name="Fujiyama A."/>
            <person name="Inagaki F."/>
            <person name="Takami H."/>
        </authorList>
    </citation>
    <scope>NUCLEOTIDE SEQUENCE</scope>
    <source>
        <strain evidence="1">Expedition CK06-06</strain>
    </source>
</reference>
<organism evidence="1">
    <name type="scientific">marine sediment metagenome</name>
    <dbReference type="NCBI Taxonomy" id="412755"/>
    <lineage>
        <taxon>unclassified sequences</taxon>
        <taxon>metagenomes</taxon>
        <taxon>ecological metagenomes</taxon>
    </lineage>
</organism>
<dbReference type="PANTHER" id="PTHR42754:SF1">
    <property type="entry name" value="LIPOPROTEIN"/>
    <property type="match status" value="1"/>
</dbReference>
<proteinExistence type="predicted"/>
<name>X1MLH3_9ZZZZ</name>
<accession>X1MLH3</accession>
<comment type="caution">
    <text evidence="1">The sequence shown here is derived from an EMBL/GenBank/DDBJ whole genome shotgun (WGS) entry which is preliminary data.</text>
</comment>
<gene>
    <name evidence="1" type="ORF">S06H3_27228</name>
</gene>